<dbReference type="NCBIfam" id="TIGR01617">
    <property type="entry name" value="arsC_related"/>
    <property type="match status" value="1"/>
</dbReference>
<reference evidence="4 6" key="2">
    <citation type="journal article" date="2020" name="Int. J. Syst. Evol. Microbiol.">
        <title>Vagococcus xieshaowenii sp. nov., isolated from snow finch (Montifringilla taczanowskii) cloacal content.</title>
        <authorList>
            <person name="Ge Y."/>
            <person name="Yang J."/>
            <person name="Lai X.H."/>
            <person name="Zhang G."/>
            <person name="Jin D."/>
            <person name="Lu S."/>
            <person name="Wang B."/>
            <person name="Huang Y."/>
            <person name="Huang Y."/>
            <person name="Ren Z."/>
            <person name="Zhang X."/>
            <person name="Xu J."/>
        </authorList>
    </citation>
    <scope>NUCLEOTIDE SEQUENCE [LARGE SCALE GENOMIC DNA]</scope>
    <source>
        <strain evidence="6">personal::cf-49</strain>
        <strain evidence="4">Personal::cf-49</strain>
    </source>
</reference>
<evidence type="ECO:0000256" key="3">
    <source>
        <dbReference type="PROSITE-ProRule" id="PRU01282"/>
    </source>
</evidence>
<evidence type="ECO:0000313" key="7">
    <source>
        <dbReference type="Proteomes" id="UP000297725"/>
    </source>
</evidence>
<dbReference type="SUPFAM" id="SSF52833">
    <property type="entry name" value="Thioredoxin-like"/>
    <property type="match status" value="1"/>
</dbReference>
<dbReference type="AlphaFoldDB" id="A0AAJ5EH27"/>
<keyword evidence="6" id="KW-1185">Reference proteome</keyword>
<evidence type="ECO:0000313" key="5">
    <source>
        <dbReference type="EMBL" id="TFZ43447.1"/>
    </source>
</evidence>
<organism evidence="5 7">
    <name type="scientific">Vagococcus xieshaowenii</name>
    <dbReference type="NCBI Taxonomy" id="2562451"/>
    <lineage>
        <taxon>Bacteria</taxon>
        <taxon>Bacillati</taxon>
        <taxon>Bacillota</taxon>
        <taxon>Bacilli</taxon>
        <taxon>Lactobacillales</taxon>
        <taxon>Enterococcaceae</taxon>
        <taxon>Vagococcus</taxon>
    </lineage>
</organism>
<keyword evidence="1" id="KW-1015">Disulfide bond</keyword>
<evidence type="ECO:0000256" key="2">
    <source>
        <dbReference type="ARBA" id="ARBA00023284"/>
    </source>
</evidence>
<reference evidence="5 7" key="1">
    <citation type="submission" date="2019-03" db="EMBL/GenBank/DDBJ databases">
        <title>Vagococcus sp. was isolated fron gut of Carduelis flavirostris.</title>
        <authorList>
            <person name="Ge Y."/>
        </authorList>
    </citation>
    <scope>NUCLEOTIDE SEQUENCE [LARGE SCALE GENOMIC DNA]</scope>
    <source>
        <strain evidence="5 7">CF-210</strain>
    </source>
</reference>
<comment type="similarity">
    <text evidence="3">Belongs to the ArsC family.</text>
</comment>
<dbReference type="InterPro" id="IPR006504">
    <property type="entry name" value="Tscrpt_reg_Spx/MgsR"/>
</dbReference>
<dbReference type="InterPro" id="IPR036249">
    <property type="entry name" value="Thioredoxin-like_sf"/>
</dbReference>
<name>A0AAJ5EH27_9ENTE</name>
<dbReference type="InterPro" id="IPR006660">
    <property type="entry name" value="Arsenate_reductase-like"/>
</dbReference>
<sequence>MLNFYWYPKCSTCKKAKAWLDEHQVDYHLIDMINDQTPTKEQILHWMDNNDAEIHRYFNTSGVIYRTENLKEVIYTMPKEEAAQMLSERGMLIRRPILENGDKVFLGWKESEYETLL</sequence>
<evidence type="ECO:0000256" key="1">
    <source>
        <dbReference type="ARBA" id="ARBA00023157"/>
    </source>
</evidence>
<dbReference type="Gene3D" id="3.40.30.10">
    <property type="entry name" value="Glutaredoxin"/>
    <property type="match status" value="1"/>
</dbReference>
<dbReference type="PANTHER" id="PTHR30041">
    <property type="entry name" value="ARSENATE REDUCTASE"/>
    <property type="match status" value="1"/>
</dbReference>
<dbReference type="CDD" id="cd03036">
    <property type="entry name" value="ArsC_like"/>
    <property type="match status" value="1"/>
</dbReference>
<evidence type="ECO:0000313" key="6">
    <source>
        <dbReference type="Proteomes" id="UP000296883"/>
    </source>
</evidence>
<dbReference type="EMBL" id="CP038865">
    <property type="protein sequence ID" value="QCA28846.1"/>
    <property type="molecule type" value="Genomic_DNA"/>
</dbReference>
<gene>
    <name evidence="5" type="ORF">E4031_00125</name>
    <name evidence="4" type="ORF">E4Z98_05750</name>
</gene>
<protein>
    <submittedName>
        <fullName evidence="5">Arsenate reductase family protein</fullName>
    </submittedName>
</protein>
<proteinExistence type="inferred from homology"/>
<keyword evidence="2" id="KW-0676">Redox-active center</keyword>
<dbReference type="Proteomes" id="UP000297725">
    <property type="component" value="Unassembled WGS sequence"/>
</dbReference>
<dbReference type="Proteomes" id="UP000296883">
    <property type="component" value="Chromosome"/>
</dbReference>
<dbReference type="Pfam" id="PF03960">
    <property type="entry name" value="ArsC"/>
    <property type="match status" value="1"/>
</dbReference>
<dbReference type="EMBL" id="SRHU01000001">
    <property type="protein sequence ID" value="TFZ43447.1"/>
    <property type="molecule type" value="Genomic_DNA"/>
</dbReference>
<evidence type="ECO:0000313" key="4">
    <source>
        <dbReference type="EMBL" id="QCA28846.1"/>
    </source>
</evidence>
<dbReference type="PANTHER" id="PTHR30041:SF8">
    <property type="entry name" value="PROTEIN YFFB"/>
    <property type="match status" value="1"/>
</dbReference>
<dbReference type="PROSITE" id="PS51353">
    <property type="entry name" value="ARSC"/>
    <property type="match status" value="1"/>
</dbReference>
<accession>A0AAJ5EH27</accession>
<dbReference type="RefSeq" id="WP_135253292.1">
    <property type="nucleotide sequence ID" value="NZ_CP038865.1"/>
</dbReference>